<proteinExistence type="predicted"/>
<reference evidence="1 2" key="1">
    <citation type="submission" date="2020-09" db="EMBL/GenBank/DDBJ databases">
        <title>De no assembly of potato wild relative species, Solanum commersonii.</title>
        <authorList>
            <person name="Cho K."/>
        </authorList>
    </citation>
    <scope>NUCLEOTIDE SEQUENCE [LARGE SCALE GENOMIC DNA]</scope>
    <source>
        <strain evidence="1">LZ3.2</strain>
        <tissue evidence="1">Leaf</tissue>
    </source>
</reference>
<dbReference type="EMBL" id="JACXVP010000006">
    <property type="protein sequence ID" value="KAG5599878.1"/>
    <property type="molecule type" value="Genomic_DNA"/>
</dbReference>
<evidence type="ECO:0000313" key="1">
    <source>
        <dbReference type="EMBL" id="KAG5599878.1"/>
    </source>
</evidence>
<keyword evidence="2" id="KW-1185">Reference proteome</keyword>
<gene>
    <name evidence="1" type="ORF">H5410_031248</name>
</gene>
<dbReference type="Proteomes" id="UP000824120">
    <property type="component" value="Chromosome 6"/>
</dbReference>
<protein>
    <submittedName>
        <fullName evidence="1">Uncharacterized protein</fullName>
    </submittedName>
</protein>
<evidence type="ECO:0000313" key="2">
    <source>
        <dbReference type="Proteomes" id="UP000824120"/>
    </source>
</evidence>
<organism evidence="1 2">
    <name type="scientific">Solanum commersonii</name>
    <name type="common">Commerson's wild potato</name>
    <name type="synonym">Commerson's nightshade</name>
    <dbReference type="NCBI Taxonomy" id="4109"/>
    <lineage>
        <taxon>Eukaryota</taxon>
        <taxon>Viridiplantae</taxon>
        <taxon>Streptophyta</taxon>
        <taxon>Embryophyta</taxon>
        <taxon>Tracheophyta</taxon>
        <taxon>Spermatophyta</taxon>
        <taxon>Magnoliopsida</taxon>
        <taxon>eudicotyledons</taxon>
        <taxon>Gunneridae</taxon>
        <taxon>Pentapetalae</taxon>
        <taxon>asterids</taxon>
        <taxon>lamiids</taxon>
        <taxon>Solanales</taxon>
        <taxon>Solanaceae</taxon>
        <taxon>Solanoideae</taxon>
        <taxon>Solaneae</taxon>
        <taxon>Solanum</taxon>
    </lineage>
</organism>
<sequence>AATLLIVEINETLTSPSWKFTISLDKFPRFNLEKAVCNHNFFMMAPNHWDPSTKIFSHVLRLDDSIRSALTFISQPPGENHLVITIYGATILSFKDEGAIQVSFCLHLLTKKKKKNLMTCFLYHLKL</sequence>
<comment type="caution">
    <text evidence="1">The sequence shown here is derived from an EMBL/GenBank/DDBJ whole genome shotgun (WGS) entry which is preliminary data.</text>
</comment>
<feature type="non-terminal residue" evidence="1">
    <location>
        <position position="1"/>
    </location>
</feature>
<name>A0A9J5YLQ9_SOLCO</name>
<dbReference type="OrthoDB" id="4951845at2759"/>
<dbReference type="AlphaFoldDB" id="A0A9J5YLQ9"/>
<accession>A0A9J5YLQ9</accession>